<gene>
    <name evidence="2" type="ORF">KsCSTR_21830</name>
    <name evidence="1" type="ORF">kuste3693</name>
</gene>
<organism evidence="1">
    <name type="scientific">Kuenenia stuttgartiensis</name>
    <dbReference type="NCBI Taxonomy" id="174633"/>
    <lineage>
        <taxon>Bacteria</taxon>
        <taxon>Pseudomonadati</taxon>
        <taxon>Planctomycetota</taxon>
        <taxon>Candidatus Brocadiia</taxon>
        <taxon>Candidatus Brocadiales</taxon>
        <taxon>Candidatus Brocadiaceae</taxon>
        <taxon>Candidatus Kuenenia</taxon>
    </lineage>
</organism>
<dbReference type="EMBL" id="CT573071">
    <property type="protein sequence ID" value="CAJ74456.1"/>
    <property type="molecule type" value="Genomic_DNA"/>
</dbReference>
<reference evidence="1" key="2">
    <citation type="submission" date="2006-01" db="EMBL/GenBank/DDBJ databases">
        <authorList>
            <person name="Genoscope"/>
        </authorList>
    </citation>
    <scope>NUCLEOTIDE SEQUENCE</scope>
</reference>
<evidence type="ECO:0000313" key="2">
    <source>
        <dbReference type="EMBL" id="QII11562.1"/>
    </source>
</evidence>
<reference evidence="2 3" key="3">
    <citation type="submission" date="2020-02" db="EMBL/GenBank/DDBJ databases">
        <title>Newly sequenced genome of strain CSTR1 showed variability in Candidatus Kuenenia stuttgartiensis genomes.</title>
        <authorList>
            <person name="Ding C."/>
            <person name="Adrian L."/>
        </authorList>
    </citation>
    <scope>NUCLEOTIDE SEQUENCE [LARGE SCALE GENOMIC DNA]</scope>
    <source>
        <strain evidence="2 3">CSTR1</strain>
    </source>
</reference>
<name>Q1Q372_KUEST</name>
<accession>Q1Q372</accession>
<sequence length="59" mass="6973">MTSGASCNDKLIPFGWPYTFLNRYRNRNARCFRLESKITKNSLTQLRQIYPEKGKKLSM</sequence>
<evidence type="ECO:0000313" key="3">
    <source>
        <dbReference type="Proteomes" id="UP000501926"/>
    </source>
</evidence>
<dbReference type="EMBL" id="CP049055">
    <property type="protein sequence ID" value="QII11562.1"/>
    <property type="molecule type" value="Genomic_DNA"/>
</dbReference>
<dbReference type="Proteomes" id="UP000501926">
    <property type="component" value="Chromosome"/>
</dbReference>
<protein>
    <submittedName>
        <fullName evidence="1">Uncharacterized protein</fullName>
    </submittedName>
</protein>
<evidence type="ECO:0000313" key="1">
    <source>
        <dbReference type="EMBL" id="CAJ74456.1"/>
    </source>
</evidence>
<proteinExistence type="predicted"/>
<dbReference type="AlphaFoldDB" id="Q1Q372"/>
<reference evidence="1" key="1">
    <citation type="journal article" date="2006" name="Nature">
        <title>Deciphering the evolution and metabolism of an anammox bacterium from a community genome.</title>
        <authorList>
            <person name="Strous M."/>
            <person name="Pelletier E."/>
            <person name="Mangenot S."/>
            <person name="Rattei T."/>
            <person name="Lehner A."/>
            <person name="Taylor M.W."/>
            <person name="Horn M."/>
            <person name="Daims H."/>
            <person name="Bartol-Mavel D."/>
            <person name="Wincker P."/>
            <person name="Barbe V."/>
            <person name="Fonknechten N."/>
            <person name="Vallenet D."/>
            <person name="Segurens B."/>
            <person name="Schenowitz-Truong C."/>
            <person name="Medigue C."/>
            <person name="Collingro A."/>
            <person name="Snel B."/>
            <person name="Dutilh B.E."/>
            <person name="OpDenCamp H.J.M."/>
            <person name="vanDerDrift C."/>
            <person name="Cirpus I."/>
            <person name="vanDePas-Schoonen K.T."/>
            <person name="Harhangi H.R."/>
            <person name="vanNiftrik L."/>
            <person name="Schmid M."/>
            <person name="Keltjens J."/>
            <person name="vanDeVossenberg J."/>
            <person name="Kartal B."/>
            <person name="Meier H."/>
            <person name="Frishman D."/>
            <person name="Huynen M.A."/>
            <person name="Mewes H."/>
            <person name="Weissenbach J."/>
            <person name="Jetten M.S.M."/>
            <person name="Wagner M."/>
            <person name="LePaslier D."/>
        </authorList>
    </citation>
    <scope>NUCLEOTIDE SEQUENCE</scope>
</reference>